<gene>
    <name evidence="1" type="ORF">SAMN06297397_0455</name>
</gene>
<reference evidence="1" key="1">
    <citation type="submission" date="2017-04" db="EMBL/GenBank/DDBJ databases">
        <authorList>
            <person name="Varghese N."/>
            <person name="Submissions S."/>
        </authorList>
    </citation>
    <scope>NUCLEOTIDE SEQUENCE</scope>
    <source>
        <strain evidence="1">WTE2008</strain>
    </source>
</reference>
<dbReference type="Proteomes" id="UP000192328">
    <property type="component" value="Unassembled WGS sequence"/>
</dbReference>
<keyword evidence="1" id="KW-0808">Transferase</keyword>
<name>A0AC61PI91_9FIRM</name>
<dbReference type="EMBL" id="FWXZ01000001">
    <property type="protein sequence ID" value="SMC38268.1"/>
    <property type="molecule type" value="Genomic_DNA"/>
</dbReference>
<accession>A0AC61PI91</accession>
<sequence length="253" mass="29314">MSEERTNRADSLIEKKAGLKEKIVTRVVVGILRPFNRHKMVNLDHVHTDTDNPIVFLGNHAEIYGPIASALCFPVPVRFWVIYKMMGRRQDVKQYLYENTFSKKTFLPVFVRKLLAWLMGWLSVNVMCGLNSIPVYRDSPMKLRTTLRKSVEAMENGDNLMIFPEHPDGKYEKGGVSEFSPGFVMLAEAWWKKTGKKMRIMPVYANREERTFTFGDEIVYAPENGYASEQKRILKESRDQILRMAGIEPDEEE</sequence>
<evidence type="ECO:0000313" key="1">
    <source>
        <dbReference type="EMBL" id="SMC38268.1"/>
    </source>
</evidence>
<organism evidence="1 2">
    <name type="scientific">Aristaeella lactis</name>
    <dbReference type="NCBI Taxonomy" id="3046383"/>
    <lineage>
        <taxon>Bacteria</taxon>
        <taxon>Bacillati</taxon>
        <taxon>Bacillota</taxon>
        <taxon>Clostridia</taxon>
        <taxon>Eubacteriales</taxon>
        <taxon>Aristaeellaceae</taxon>
        <taxon>Aristaeella</taxon>
    </lineage>
</organism>
<keyword evidence="2" id="KW-1185">Reference proteome</keyword>
<comment type="caution">
    <text evidence="1">The sequence shown here is derived from an EMBL/GenBank/DDBJ whole genome shotgun (WGS) entry which is preliminary data.</text>
</comment>
<evidence type="ECO:0000313" key="2">
    <source>
        <dbReference type="Proteomes" id="UP000192328"/>
    </source>
</evidence>
<protein>
    <submittedName>
        <fullName evidence="1">Acyltransferase</fullName>
    </submittedName>
</protein>
<proteinExistence type="predicted"/>
<keyword evidence="1" id="KW-0012">Acyltransferase</keyword>